<reference evidence="1 2" key="1">
    <citation type="journal article" date="2023" name="Sci. Data">
        <title>Genome assembly of the Korean intertidal mud-creeper Batillaria attramentaria.</title>
        <authorList>
            <person name="Patra A.K."/>
            <person name="Ho P.T."/>
            <person name="Jun S."/>
            <person name="Lee S.J."/>
            <person name="Kim Y."/>
            <person name="Won Y.J."/>
        </authorList>
    </citation>
    <scope>NUCLEOTIDE SEQUENCE [LARGE SCALE GENOMIC DNA]</scope>
    <source>
        <strain evidence="1">Wonlab-2016</strain>
    </source>
</reference>
<sequence length="186" mass="19941">MHHMMIMMTTVTQNVTEQVHMMTTMSQDRAAPGLAGVERLYSLTHTAADTTIKSLATTVTAHHVTTATQTFLREMTPTTVAAVATAPTQAAVTAIIGTSIVTLTARDVIETARLFPVGWSISVYISKFSCGLAVALTDCLRSYLGQVSCYVLAIHHDVVSNVSCLMAVHCSQYILTECAFIGSLLS</sequence>
<gene>
    <name evidence="1" type="ORF">BaRGS_00036029</name>
</gene>
<evidence type="ECO:0000313" key="2">
    <source>
        <dbReference type="Proteomes" id="UP001519460"/>
    </source>
</evidence>
<organism evidence="1 2">
    <name type="scientific">Batillaria attramentaria</name>
    <dbReference type="NCBI Taxonomy" id="370345"/>
    <lineage>
        <taxon>Eukaryota</taxon>
        <taxon>Metazoa</taxon>
        <taxon>Spiralia</taxon>
        <taxon>Lophotrochozoa</taxon>
        <taxon>Mollusca</taxon>
        <taxon>Gastropoda</taxon>
        <taxon>Caenogastropoda</taxon>
        <taxon>Sorbeoconcha</taxon>
        <taxon>Cerithioidea</taxon>
        <taxon>Batillariidae</taxon>
        <taxon>Batillaria</taxon>
    </lineage>
</organism>
<name>A0ABD0JCV6_9CAEN</name>
<protein>
    <submittedName>
        <fullName evidence="1">Uncharacterized protein</fullName>
    </submittedName>
</protein>
<proteinExistence type="predicted"/>
<keyword evidence="2" id="KW-1185">Reference proteome</keyword>
<comment type="caution">
    <text evidence="1">The sequence shown here is derived from an EMBL/GenBank/DDBJ whole genome shotgun (WGS) entry which is preliminary data.</text>
</comment>
<dbReference type="EMBL" id="JACVVK020000498">
    <property type="protein sequence ID" value="KAK7469925.1"/>
    <property type="molecule type" value="Genomic_DNA"/>
</dbReference>
<accession>A0ABD0JCV6</accession>
<dbReference type="Proteomes" id="UP001519460">
    <property type="component" value="Unassembled WGS sequence"/>
</dbReference>
<evidence type="ECO:0000313" key="1">
    <source>
        <dbReference type="EMBL" id="KAK7469925.1"/>
    </source>
</evidence>
<dbReference type="AlphaFoldDB" id="A0ABD0JCV6"/>